<proteinExistence type="predicted"/>
<dbReference type="EMBL" id="CP038636">
    <property type="protein sequence ID" value="QBY55052.1"/>
    <property type="molecule type" value="Genomic_DNA"/>
</dbReference>
<evidence type="ECO:0000313" key="4">
    <source>
        <dbReference type="Proteomes" id="UP000295294"/>
    </source>
</evidence>
<keyword evidence="3" id="KW-0560">Oxidoreductase</keyword>
<feature type="chain" id="PRO_5020541946" evidence="2">
    <location>
        <begin position="25"/>
        <end position="110"/>
    </location>
</feature>
<evidence type="ECO:0000313" key="3">
    <source>
        <dbReference type="EMBL" id="QBY55052.1"/>
    </source>
</evidence>
<keyword evidence="3" id="KW-0223">Dioxygenase</keyword>
<dbReference type="RefSeq" id="WP_135706366.1">
    <property type="nucleotide sequence ID" value="NZ_CP038636.1"/>
</dbReference>
<gene>
    <name evidence="3" type="ORF">E0W60_28260</name>
</gene>
<keyword evidence="3" id="KW-0614">Plasmid</keyword>
<feature type="region of interest" description="Disordered" evidence="1">
    <location>
        <begin position="59"/>
        <end position="93"/>
    </location>
</feature>
<protein>
    <submittedName>
        <fullName evidence="3">Hydroxyquinol 1,2-dioxygenase</fullName>
    </submittedName>
</protein>
<sequence length="110" mass="11484">MRTNLVNRLVFAVTLAASAVGAQAAGLSYAGGSAPYTAGAHSVQEARNPYIDGARTAQESRNPYTDGARTLQEPRDRYTDGARTLAGTDRSGVSVSPARTVDAYLDGSYA</sequence>
<geneLocation type="plasmid" evidence="3">
    <name>unnamed1</name>
</geneLocation>
<dbReference type="Proteomes" id="UP000295294">
    <property type="component" value="Plasmid unnamed1"/>
</dbReference>
<dbReference type="GO" id="GO:0051213">
    <property type="term" value="F:dioxygenase activity"/>
    <property type="evidence" value="ECO:0007669"/>
    <property type="project" value="UniProtKB-KW"/>
</dbReference>
<evidence type="ECO:0000256" key="1">
    <source>
        <dbReference type="SAM" id="MobiDB-lite"/>
    </source>
</evidence>
<reference evidence="3 4" key="1">
    <citation type="submission" date="2019-03" db="EMBL/GenBank/DDBJ databases">
        <title>Efficiently degradation of phenoxyalkanoic acid herbicides by Cupriavidus oxalaticus strain X32.</title>
        <authorList>
            <person name="Sheng X."/>
        </authorList>
    </citation>
    <scope>NUCLEOTIDE SEQUENCE [LARGE SCALE GENOMIC DNA]</scope>
    <source>
        <strain evidence="3 4">X32</strain>
        <plasmid evidence="3 4">unnamed1</plasmid>
    </source>
</reference>
<organism evidence="3 4">
    <name type="scientific">Cupriavidus oxalaticus</name>
    <dbReference type="NCBI Taxonomy" id="96344"/>
    <lineage>
        <taxon>Bacteria</taxon>
        <taxon>Pseudomonadati</taxon>
        <taxon>Pseudomonadota</taxon>
        <taxon>Betaproteobacteria</taxon>
        <taxon>Burkholderiales</taxon>
        <taxon>Burkholderiaceae</taxon>
        <taxon>Cupriavidus</taxon>
    </lineage>
</organism>
<feature type="signal peptide" evidence="2">
    <location>
        <begin position="1"/>
        <end position="24"/>
    </location>
</feature>
<keyword evidence="2" id="KW-0732">Signal</keyword>
<accession>A0A4V1BZE6</accession>
<dbReference type="OrthoDB" id="8966401at2"/>
<evidence type="ECO:0000256" key="2">
    <source>
        <dbReference type="SAM" id="SignalP"/>
    </source>
</evidence>
<name>A0A4V1BZE6_9BURK</name>
<dbReference type="AlphaFoldDB" id="A0A4V1BZE6"/>
<dbReference type="KEGG" id="cox:E0W60_28260"/>